<keyword evidence="12" id="KW-0843">Virulence</keyword>
<dbReference type="SUPFAM" id="SSF54897">
    <property type="entry name" value="Protease propeptides/inhibitors"/>
    <property type="match status" value="1"/>
</dbReference>
<evidence type="ECO:0000256" key="2">
    <source>
        <dbReference type="ARBA" id="ARBA00002451"/>
    </source>
</evidence>
<dbReference type="CDD" id="cd11377">
    <property type="entry name" value="Pro-peptidase_S53"/>
    <property type="match status" value="1"/>
</dbReference>
<reference evidence="17 18" key="1">
    <citation type="journal article" date="2016" name="Mol. Biol. Evol.">
        <title>Comparative Genomics of Early-Diverging Mushroom-Forming Fungi Provides Insights into the Origins of Lignocellulose Decay Capabilities.</title>
        <authorList>
            <person name="Nagy L.G."/>
            <person name="Riley R."/>
            <person name="Tritt A."/>
            <person name="Adam C."/>
            <person name="Daum C."/>
            <person name="Floudas D."/>
            <person name="Sun H."/>
            <person name="Yadav J.S."/>
            <person name="Pangilinan J."/>
            <person name="Larsson K.H."/>
            <person name="Matsuura K."/>
            <person name="Barry K."/>
            <person name="Labutti K."/>
            <person name="Kuo R."/>
            <person name="Ohm R.A."/>
            <person name="Bhattacharya S.S."/>
            <person name="Shirouzu T."/>
            <person name="Yoshinaga Y."/>
            <person name="Martin F.M."/>
            <person name="Grigoriev I.V."/>
            <person name="Hibbett D.S."/>
        </authorList>
    </citation>
    <scope>NUCLEOTIDE SEQUENCE [LARGE SCALE GENOMIC DNA]</scope>
    <source>
        <strain evidence="17 18">L-15889</strain>
    </source>
</reference>
<feature type="active site" description="Charge relay system" evidence="15">
    <location>
        <position position="268"/>
    </location>
</feature>
<evidence type="ECO:0000256" key="4">
    <source>
        <dbReference type="ARBA" id="ARBA00012462"/>
    </source>
</evidence>
<dbReference type="STRING" id="1314783.A0A165SDI3"/>
<dbReference type="InterPro" id="IPR000209">
    <property type="entry name" value="Peptidase_S8/S53_dom"/>
</dbReference>
<dbReference type="Gene3D" id="3.40.50.200">
    <property type="entry name" value="Peptidase S8/S53 domain"/>
    <property type="match status" value="1"/>
</dbReference>
<name>A0A165SDI3_9APHY</name>
<keyword evidence="5" id="KW-0964">Secreted</keyword>
<evidence type="ECO:0000256" key="14">
    <source>
        <dbReference type="ARBA" id="ARBA00023180"/>
    </source>
</evidence>
<dbReference type="GO" id="GO:0008240">
    <property type="term" value="F:tripeptidyl-peptidase activity"/>
    <property type="evidence" value="ECO:0007669"/>
    <property type="project" value="UniProtKB-EC"/>
</dbReference>
<evidence type="ECO:0000256" key="6">
    <source>
        <dbReference type="ARBA" id="ARBA00022670"/>
    </source>
</evidence>
<dbReference type="SMART" id="SM00944">
    <property type="entry name" value="Pro-kuma_activ"/>
    <property type="match status" value="1"/>
</dbReference>
<feature type="binding site" evidence="15">
    <location>
        <position position="527"/>
    </location>
    <ligand>
        <name>Ca(2+)</name>
        <dbReference type="ChEBI" id="CHEBI:29108"/>
    </ligand>
</feature>
<dbReference type="GO" id="GO:0006508">
    <property type="term" value="P:proteolysis"/>
    <property type="evidence" value="ECO:0007669"/>
    <property type="project" value="UniProtKB-KW"/>
</dbReference>
<evidence type="ECO:0000256" key="11">
    <source>
        <dbReference type="ARBA" id="ARBA00022837"/>
    </source>
</evidence>
<evidence type="ECO:0000256" key="5">
    <source>
        <dbReference type="ARBA" id="ARBA00022525"/>
    </source>
</evidence>
<evidence type="ECO:0000256" key="1">
    <source>
        <dbReference type="ARBA" id="ARBA00001910"/>
    </source>
</evidence>
<evidence type="ECO:0000256" key="7">
    <source>
        <dbReference type="ARBA" id="ARBA00022723"/>
    </source>
</evidence>
<evidence type="ECO:0000256" key="8">
    <source>
        <dbReference type="ARBA" id="ARBA00022729"/>
    </source>
</evidence>
<keyword evidence="7 15" id="KW-0479">Metal-binding</keyword>
<protein>
    <recommendedName>
        <fullName evidence="4">tripeptidyl-peptidase II</fullName>
        <ecNumber evidence="4">3.4.14.10</ecNumber>
    </recommendedName>
</protein>
<feature type="active site" description="Charge relay system" evidence="15">
    <location>
        <position position="264"/>
    </location>
</feature>
<evidence type="ECO:0000256" key="3">
    <source>
        <dbReference type="ARBA" id="ARBA00004239"/>
    </source>
</evidence>
<feature type="active site" description="Charge relay system" evidence="15">
    <location>
        <position position="464"/>
    </location>
</feature>
<dbReference type="OrthoDB" id="409122at2759"/>
<evidence type="ECO:0000259" key="16">
    <source>
        <dbReference type="PROSITE" id="PS51695"/>
    </source>
</evidence>
<dbReference type="InterPro" id="IPR036852">
    <property type="entry name" value="Peptidase_S8/S53_dom_sf"/>
</dbReference>
<keyword evidence="10 15" id="KW-0720">Serine protease</keyword>
<dbReference type="SUPFAM" id="SSF52743">
    <property type="entry name" value="Subtilisin-like"/>
    <property type="match status" value="1"/>
</dbReference>
<dbReference type="CDD" id="cd04056">
    <property type="entry name" value="Peptidases_S53"/>
    <property type="match status" value="1"/>
</dbReference>
<comment type="catalytic activity">
    <reaction evidence="1">
        <text>Release of an N-terminal tripeptide from a polypeptide.</text>
        <dbReference type="EC" id="3.4.14.10"/>
    </reaction>
</comment>
<feature type="domain" description="Peptidase S53" evidence="16">
    <location>
        <begin position="189"/>
        <end position="548"/>
    </location>
</feature>
<comment type="cofactor">
    <cofactor evidence="15">
        <name>Ca(2+)</name>
        <dbReference type="ChEBI" id="CHEBI:29108"/>
    </cofactor>
    <text evidence="15">Binds 1 Ca(2+) ion per subunit.</text>
</comment>
<evidence type="ECO:0000256" key="15">
    <source>
        <dbReference type="PROSITE-ProRule" id="PRU01032"/>
    </source>
</evidence>
<gene>
    <name evidence="17" type="ORF">DAEQUDRAFT_749824</name>
</gene>
<dbReference type="GO" id="GO:0004252">
    <property type="term" value="F:serine-type endopeptidase activity"/>
    <property type="evidence" value="ECO:0007669"/>
    <property type="project" value="UniProtKB-UniRule"/>
</dbReference>
<accession>A0A165SDI3</accession>
<keyword evidence="6 15" id="KW-0645">Protease</keyword>
<organism evidence="17 18">
    <name type="scientific">Daedalea quercina L-15889</name>
    <dbReference type="NCBI Taxonomy" id="1314783"/>
    <lineage>
        <taxon>Eukaryota</taxon>
        <taxon>Fungi</taxon>
        <taxon>Dikarya</taxon>
        <taxon>Basidiomycota</taxon>
        <taxon>Agaricomycotina</taxon>
        <taxon>Agaricomycetes</taxon>
        <taxon>Polyporales</taxon>
        <taxon>Fomitopsis</taxon>
    </lineage>
</organism>
<proteinExistence type="predicted"/>
<dbReference type="GO" id="GO:0005576">
    <property type="term" value="C:extracellular region"/>
    <property type="evidence" value="ECO:0007669"/>
    <property type="project" value="UniProtKB-SubCell"/>
</dbReference>
<keyword evidence="14" id="KW-0325">Glycoprotein</keyword>
<keyword evidence="11 15" id="KW-0106">Calcium</keyword>
<dbReference type="InterPro" id="IPR015366">
    <property type="entry name" value="S53_propep"/>
</dbReference>
<dbReference type="Pfam" id="PF09286">
    <property type="entry name" value="Pro-kuma_activ"/>
    <property type="match status" value="1"/>
</dbReference>
<keyword evidence="9 15" id="KW-0378">Hydrolase</keyword>
<dbReference type="GO" id="GO:0046872">
    <property type="term" value="F:metal ion binding"/>
    <property type="evidence" value="ECO:0007669"/>
    <property type="project" value="UniProtKB-UniRule"/>
</dbReference>
<evidence type="ECO:0000256" key="13">
    <source>
        <dbReference type="ARBA" id="ARBA00023145"/>
    </source>
</evidence>
<feature type="binding site" evidence="15">
    <location>
        <position position="507"/>
    </location>
    <ligand>
        <name>Ca(2+)</name>
        <dbReference type="ChEBI" id="CHEBI:29108"/>
    </ligand>
</feature>
<dbReference type="AlphaFoldDB" id="A0A165SDI3"/>
<keyword evidence="13" id="KW-0865">Zymogen</keyword>
<dbReference type="EMBL" id="KV429044">
    <property type="protein sequence ID" value="KZT71838.1"/>
    <property type="molecule type" value="Genomic_DNA"/>
</dbReference>
<dbReference type="Pfam" id="PF00082">
    <property type="entry name" value="Peptidase_S8"/>
    <property type="match status" value="1"/>
</dbReference>
<evidence type="ECO:0000313" key="17">
    <source>
        <dbReference type="EMBL" id="KZT71838.1"/>
    </source>
</evidence>
<dbReference type="PROSITE" id="PS51695">
    <property type="entry name" value="SEDOLISIN"/>
    <property type="match status" value="1"/>
</dbReference>
<dbReference type="Proteomes" id="UP000076727">
    <property type="component" value="Unassembled WGS sequence"/>
</dbReference>
<dbReference type="InterPro" id="IPR050819">
    <property type="entry name" value="Tripeptidyl-peptidase_I"/>
</dbReference>
<dbReference type="PANTHER" id="PTHR14218">
    <property type="entry name" value="PROTEASE S8 TRIPEPTIDYL PEPTIDASE I CLN2"/>
    <property type="match status" value="1"/>
</dbReference>
<dbReference type="InterPro" id="IPR030400">
    <property type="entry name" value="Sedolisin_dom"/>
</dbReference>
<dbReference type="PANTHER" id="PTHR14218:SF10">
    <property type="entry name" value="PEPTIDASE S53 DOMAIN-CONTAINING PROTEIN"/>
    <property type="match status" value="1"/>
</dbReference>
<dbReference type="FunFam" id="3.40.50.200:FF:000015">
    <property type="entry name" value="Tripeptidyl peptidase A"/>
    <property type="match status" value="1"/>
</dbReference>
<keyword evidence="18" id="KW-1185">Reference proteome</keyword>
<feature type="binding site" evidence="15">
    <location>
        <position position="506"/>
    </location>
    <ligand>
        <name>Ca(2+)</name>
        <dbReference type="ChEBI" id="CHEBI:29108"/>
    </ligand>
</feature>
<comment type="subcellular location">
    <subcellularLocation>
        <location evidence="3">Secreted</location>
        <location evidence="3">Extracellular space</location>
    </subcellularLocation>
</comment>
<keyword evidence="8" id="KW-0732">Signal</keyword>
<feature type="binding site" evidence="15">
    <location>
        <position position="529"/>
    </location>
    <ligand>
        <name>Ca(2+)</name>
        <dbReference type="ChEBI" id="CHEBI:29108"/>
    </ligand>
</feature>
<dbReference type="EC" id="3.4.14.10" evidence="4"/>
<evidence type="ECO:0000313" key="18">
    <source>
        <dbReference type="Proteomes" id="UP000076727"/>
    </source>
</evidence>
<evidence type="ECO:0000256" key="9">
    <source>
        <dbReference type="ARBA" id="ARBA00022801"/>
    </source>
</evidence>
<comment type="function">
    <text evidence="2">Secreted tripeptidyl-peptidase which degrades proteins at acidic pHs and is involved in virulence.</text>
</comment>
<evidence type="ECO:0000256" key="10">
    <source>
        <dbReference type="ARBA" id="ARBA00022825"/>
    </source>
</evidence>
<sequence length="548" mass="57720">MVSRLFAVHESRPNVPKGFSLTGPAAPDTTLNLRLALVRGNTVGLIDALYDVSTPSSAHYGQHLTKEEAEAFVAPKQETASAVNAWLNENNLQATALTPTGDWLAVSVSVSQANELFGTNFSVYTHTATGKDTIRTLSYSIPTDLVGHLDLVHPTITFPDPFGTKPVAKSLPQTRASKRADDCLIGGENMTPSCLQSLYGIPTTPATSPSNMLGVTGYVEQWAEYSDLTSFLQQYRPDMNSSTSFTVVSVDNGTNPQNGEAGQEASLDTQYTVGIATDVPVTFITVGGEAATGDELANVFIDTAAYLLNQSAPPQVVTTSYGIDEDTVSQNLAYNLCDMYAQLGARGISMLFASGDGGVSGGYSDPSCTTFLPTFPSGCPYVTSVGGTINIPEQAVNLSAGGFSNYWPTADFQTDAVSSYLATIGDQNSGLYNASGRGYPDVSVYAVNFEVVLEGMSWSLSGTSCSAPTFASIVALLNDRLLAAGKSTLGWLNPLLYSDASSAFNDITEGNNYACSDFTTGFDAATGWDPVTGWGTPDFTSLLTAIGL</sequence>
<evidence type="ECO:0000256" key="12">
    <source>
        <dbReference type="ARBA" id="ARBA00023026"/>
    </source>
</evidence>